<comment type="caution">
    <text evidence="2">The sequence shown here is derived from an EMBL/GenBank/DDBJ whole genome shotgun (WGS) entry which is preliminary data.</text>
</comment>
<gene>
    <name evidence="2" type="ORF">FMEXI_12831</name>
</gene>
<dbReference type="EMBL" id="JAAOAM010000392">
    <property type="protein sequence ID" value="KAF5531685.1"/>
    <property type="molecule type" value="Genomic_DNA"/>
</dbReference>
<feature type="compositionally biased region" description="Basic and acidic residues" evidence="1">
    <location>
        <begin position="48"/>
        <end position="60"/>
    </location>
</feature>
<organism evidence="2 3">
    <name type="scientific">Fusarium mexicanum</name>
    <dbReference type="NCBI Taxonomy" id="751941"/>
    <lineage>
        <taxon>Eukaryota</taxon>
        <taxon>Fungi</taxon>
        <taxon>Dikarya</taxon>
        <taxon>Ascomycota</taxon>
        <taxon>Pezizomycotina</taxon>
        <taxon>Sordariomycetes</taxon>
        <taxon>Hypocreomycetidae</taxon>
        <taxon>Hypocreales</taxon>
        <taxon>Nectriaceae</taxon>
        <taxon>Fusarium</taxon>
        <taxon>Fusarium fujikuroi species complex</taxon>
    </lineage>
</organism>
<protein>
    <submittedName>
        <fullName evidence="2">Uncharacterized protein</fullName>
    </submittedName>
</protein>
<feature type="compositionally biased region" description="Gly residues" evidence="1">
    <location>
        <begin position="210"/>
        <end position="225"/>
    </location>
</feature>
<evidence type="ECO:0000256" key="1">
    <source>
        <dbReference type="SAM" id="MobiDB-lite"/>
    </source>
</evidence>
<keyword evidence="3" id="KW-1185">Reference proteome</keyword>
<feature type="compositionally biased region" description="Basic and acidic residues" evidence="1">
    <location>
        <begin position="233"/>
        <end position="242"/>
    </location>
</feature>
<feature type="compositionally biased region" description="Gly residues" evidence="1">
    <location>
        <begin position="247"/>
        <end position="262"/>
    </location>
</feature>
<evidence type="ECO:0000313" key="2">
    <source>
        <dbReference type="EMBL" id="KAF5531685.1"/>
    </source>
</evidence>
<reference evidence="2 3" key="1">
    <citation type="submission" date="2020-05" db="EMBL/GenBank/DDBJ databases">
        <title>Identification and distribution of gene clusters putatively required for synthesis of sphingolipid metabolism inhibitors in phylogenetically diverse species of the filamentous fungus Fusarium.</title>
        <authorList>
            <person name="Kim H.-S."/>
            <person name="Busman M."/>
            <person name="Brown D.W."/>
            <person name="Divon H."/>
            <person name="Uhlig S."/>
            <person name="Proctor R.H."/>
        </authorList>
    </citation>
    <scope>NUCLEOTIDE SEQUENCE [LARGE SCALE GENOMIC DNA]</scope>
    <source>
        <strain evidence="2 3">NRRL 53147</strain>
    </source>
</reference>
<name>A0A8H5MKZ9_9HYPO</name>
<feature type="region of interest" description="Disordered" evidence="1">
    <location>
        <begin position="210"/>
        <end position="262"/>
    </location>
</feature>
<dbReference type="Proteomes" id="UP000522262">
    <property type="component" value="Unassembled WGS sequence"/>
</dbReference>
<feature type="region of interest" description="Disordered" evidence="1">
    <location>
        <begin position="39"/>
        <end position="60"/>
    </location>
</feature>
<evidence type="ECO:0000313" key="3">
    <source>
        <dbReference type="Proteomes" id="UP000522262"/>
    </source>
</evidence>
<dbReference type="AlphaFoldDB" id="A0A8H5MKZ9"/>
<feature type="region of interest" description="Disordered" evidence="1">
    <location>
        <begin position="384"/>
        <end position="408"/>
    </location>
</feature>
<sequence>MPGNPPPPSPAQDDDIYTIHVNLPSCYLKPAGSVKPQLPDGTFSFDAQEDHWKSSPHDPKRQEFRILGKNEFVFIAGAQYTYKPNTSLHIKCKKATFMPHPTDPSQKSVIVRMPGADAEQNLLAKAEEGKSGFDAKYRLESSGEAFTWNRFIDVVNSADYATKGGDGMGGAIGSRGEDAGSLTIEADSYDTSALPDDNVFFIADCTGGRGQQGGDGGDGGSGGHGSIVAGINHGDRREDRSLRGRYGAKGGDGGRQGAGGYGGSGGKFTINLRKESAGDDKLKARFGVQSNVGAPGTAGATGNPGPGGGCGECWMFKCAPNQSSMVKFPMNGISKDNLMAELRSKLELDWSSEDVNQWATGYISQTELYSVNGDVPKALDEEEIQSQRAHAGQRTPTTSSTVVFEEVN</sequence>
<accession>A0A8H5MKZ9</accession>
<proteinExistence type="predicted"/>